<dbReference type="InterPro" id="IPR003673">
    <property type="entry name" value="CoA-Trfase_fam_III"/>
</dbReference>
<dbReference type="OrthoDB" id="9797653at2"/>
<dbReference type="Gene3D" id="3.30.1540.10">
    <property type="entry name" value="formyl-coa transferase, domain 3"/>
    <property type="match status" value="1"/>
</dbReference>
<organism evidence="2 3">
    <name type="scientific">Segniliparus rugosus (strain ATCC BAA-974 / DSM 45345 / CCUG 50838 / CIP 108380 / JCM 13579 / CDC 945)</name>
    <dbReference type="NCBI Taxonomy" id="679197"/>
    <lineage>
        <taxon>Bacteria</taxon>
        <taxon>Bacillati</taxon>
        <taxon>Actinomycetota</taxon>
        <taxon>Actinomycetes</taxon>
        <taxon>Mycobacteriales</taxon>
        <taxon>Segniliparaceae</taxon>
        <taxon>Segniliparus</taxon>
    </lineage>
</organism>
<dbReference type="STRING" id="679197.HMPREF9336_00339"/>
<dbReference type="Pfam" id="PF02515">
    <property type="entry name" value="CoA_transf_3"/>
    <property type="match status" value="1"/>
</dbReference>
<dbReference type="RefSeq" id="WP_007467227.1">
    <property type="nucleotide sequence ID" value="NZ_KI391954.1"/>
</dbReference>
<dbReference type="Gene3D" id="3.40.50.10540">
    <property type="entry name" value="Crotonobetainyl-coa:carnitine coa-transferase, domain 1"/>
    <property type="match status" value="1"/>
</dbReference>
<dbReference type="GO" id="GO:0003824">
    <property type="term" value="F:catalytic activity"/>
    <property type="evidence" value="ECO:0007669"/>
    <property type="project" value="InterPro"/>
</dbReference>
<dbReference type="Proteomes" id="UP000004816">
    <property type="component" value="Unassembled WGS sequence"/>
</dbReference>
<dbReference type="InterPro" id="IPR050509">
    <property type="entry name" value="CoA-transferase_III"/>
</dbReference>
<reference evidence="2 3" key="1">
    <citation type="journal article" date="2011" name="Stand. Genomic Sci.">
        <title>High quality draft genome sequence of Segniliparus rugosus CDC 945(T)= (ATCC BAA-974(T)).</title>
        <authorList>
            <person name="Earl A.M."/>
            <person name="Desjardins C.A."/>
            <person name="Fitzgerald M.G."/>
            <person name="Arachchi H.M."/>
            <person name="Zeng Q."/>
            <person name="Mehta T."/>
            <person name="Griggs A."/>
            <person name="Birren B.W."/>
            <person name="Toney N.C."/>
            <person name="Carr J."/>
            <person name="Posey J."/>
            <person name="Butler W.R."/>
        </authorList>
    </citation>
    <scope>NUCLEOTIDE SEQUENCE [LARGE SCALE GENOMIC DNA]</scope>
    <source>
        <strain evidence="3">ATCC BAA-974 / DSM 45345 / CCUG 50838 / CIP 108380 / JCM 13579 / CDC 945</strain>
    </source>
</reference>
<dbReference type="eggNOG" id="COG1804">
    <property type="taxonomic scope" value="Bacteria"/>
</dbReference>
<evidence type="ECO:0000313" key="2">
    <source>
        <dbReference type="EMBL" id="EFV14816.1"/>
    </source>
</evidence>
<dbReference type="PANTHER" id="PTHR48228:SF5">
    <property type="entry name" value="ALPHA-METHYLACYL-COA RACEMASE"/>
    <property type="match status" value="1"/>
</dbReference>
<keyword evidence="3" id="KW-1185">Reference proteome</keyword>
<dbReference type="SUPFAM" id="SSF89796">
    <property type="entry name" value="CoA-transferase family III (CaiB/BaiF)"/>
    <property type="match status" value="1"/>
</dbReference>
<evidence type="ECO:0000313" key="3">
    <source>
        <dbReference type="Proteomes" id="UP000004816"/>
    </source>
</evidence>
<evidence type="ECO:0000256" key="1">
    <source>
        <dbReference type="SAM" id="MobiDB-lite"/>
    </source>
</evidence>
<evidence type="ECO:0008006" key="4">
    <source>
        <dbReference type="Google" id="ProtNLM"/>
    </source>
</evidence>
<dbReference type="InterPro" id="IPR044855">
    <property type="entry name" value="CoA-Trfase_III_dom3_sf"/>
</dbReference>
<gene>
    <name evidence="2" type="ORF">HMPREF9336_00339</name>
</gene>
<dbReference type="PANTHER" id="PTHR48228">
    <property type="entry name" value="SUCCINYL-COA--D-CITRAMALATE COA-TRANSFERASE"/>
    <property type="match status" value="1"/>
</dbReference>
<sequence length="356" mass="38178">MSDGPLTGIRVLEFAGIGPGPHAAVLLANLGADVVRVQRPTEPLHADQQLRGRRTVVADLRDPEQLAKVKSLVERADVLIEGFRPGVMERNGLGPEECAKLNPRLVYGRITGWGQDGPFAPRAGHDLNYLGLTGILNAIGPADSPPPPPLNMVADFGGGSMFLVMGVLAALVERGRSGLGQTVDAAMVDGVSALAHFIWSFRDAGLWTDEREDNLLDGAAPFYRTYETSDGKHIAVGAIEPQFYAQLLAGLGLEADDLPFQLDKSSWAELSKTFAGIFRTKTRDEWASIFEHTDACTTPVLSFAEAPLHPHMAARGNLLDVDGTTLPAPAPRFSRTKGELAGPPPLEPSDPATLWR</sequence>
<name>E5XLH0_SEGRC</name>
<dbReference type="InterPro" id="IPR023606">
    <property type="entry name" value="CoA-Trfase_III_dom_1_sf"/>
</dbReference>
<protein>
    <recommendedName>
        <fullName evidence="4">Alpha-methylacyl-CoA racemase</fullName>
    </recommendedName>
</protein>
<dbReference type="AlphaFoldDB" id="E5XLH0"/>
<dbReference type="EMBL" id="ACZI02000003">
    <property type="protein sequence ID" value="EFV14816.1"/>
    <property type="molecule type" value="Genomic_DNA"/>
</dbReference>
<proteinExistence type="predicted"/>
<accession>E5XLH0</accession>
<dbReference type="HOGENOM" id="CLU_033975_5_0_11"/>
<comment type="caution">
    <text evidence="2">The sequence shown here is derived from an EMBL/GenBank/DDBJ whole genome shotgun (WGS) entry which is preliminary data.</text>
</comment>
<feature type="region of interest" description="Disordered" evidence="1">
    <location>
        <begin position="325"/>
        <end position="356"/>
    </location>
</feature>